<name>A0A0E9TYC9_ANGAN</name>
<dbReference type="EMBL" id="GBXM01050642">
    <property type="protein sequence ID" value="JAH57935.1"/>
    <property type="molecule type" value="Transcribed_RNA"/>
</dbReference>
<reference evidence="1" key="1">
    <citation type="submission" date="2014-11" db="EMBL/GenBank/DDBJ databases">
        <authorList>
            <person name="Amaro Gonzalez C."/>
        </authorList>
    </citation>
    <scope>NUCLEOTIDE SEQUENCE</scope>
</reference>
<protein>
    <submittedName>
        <fullName evidence="1">Uncharacterized protein</fullName>
    </submittedName>
</protein>
<organism evidence="1">
    <name type="scientific">Anguilla anguilla</name>
    <name type="common">European freshwater eel</name>
    <name type="synonym">Muraena anguilla</name>
    <dbReference type="NCBI Taxonomy" id="7936"/>
    <lineage>
        <taxon>Eukaryota</taxon>
        <taxon>Metazoa</taxon>
        <taxon>Chordata</taxon>
        <taxon>Craniata</taxon>
        <taxon>Vertebrata</taxon>
        <taxon>Euteleostomi</taxon>
        <taxon>Actinopterygii</taxon>
        <taxon>Neopterygii</taxon>
        <taxon>Teleostei</taxon>
        <taxon>Anguilliformes</taxon>
        <taxon>Anguillidae</taxon>
        <taxon>Anguilla</taxon>
    </lineage>
</organism>
<sequence>MCVIKLLFFTSFLDSTFSSGLVKSFTRSV</sequence>
<reference evidence="1" key="2">
    <citation type="journal article" date="2015" name="Fish Shellfish Immunol.">
        <title>Early steps in the European eel (Anguilla anguilla)-Vibrio vulnificus interaction in the gills: Role of the RtxA13 toxin.</title>
        <authorList>
            <person name="Callol A."/>
            <person name="Pajuelo D."/>
            <person name="Ebbesson L."/>
            <person name="Teles M."/>
            <person name="MacKenzie S."/>
            <person name="Amaro C."/>
        </authorList>
    </citation>
    <scope>NUCLEOTIDE SEQUENCE</scope>
</reference>
<dbReference type="AlphaFoldDB" id="A0A0E9TYC9"/>
<evidence type="ECO:0000313" key="1">
    <source>
        <dbReference type="EMBL" id="JAH57935.1"/>
    </source>
</evidence>
<proteinExistence type="predicted"/>
<accession>A0A0E9TYC9</accession>